<name>A0A843W648_COLES</name>
<dbReference type="EMBL" id="NMUH01002923">
    <property type="protein sequence ID" value="MQM02817.1"/>
    <property type="molecule type" value="Genomic_DNA"/>
</dbReference>
<organism evidence="2 3">
    <name type="scientific">Colocasia esculenta</name>
    <name type="common">Wild taro</name>
    <name type="synonym">Arum esculentum</name>
    <dbReference type="NCBI Taxonomy" id="4460"/>
    <lineage>
        <taxon>Eukaryota</taxon>
        <taxon>Viridiplantae</taxon>
        <taxon>Streptophyta</taxon>
        <taxon>Embryophyta</taxon>
        <taxon>Tracheophyta</taxon>
        <taxon>Spermatophyta</taxon>
        <taxon>Magnoliopsida</taxon>
        <taxon>Liliopsida</taxon>
        <taxon>Araceae</taxon>
        <taxon>Aroideae</taxon>
        <taxon>Colocasieae</taxon>
        <taxon>Colocasia</taxon>
    </lineage>
</organism>
<dbReference type="AlphaFoldDB" id="A0A843W648"/>
<evidence type="ECO:0000313" key="3">
    <source>
        <dbReference type="Proteomes" id="UP000652761"/>
    </source>
</evidence>
<accession>A0A843W648</accession>
<feature type="region of interest" description="Disordered" evidence="1">
    <location>
        <begin position="34"/>
        <end position="64"/>
    </location>
</feature>
<keyword evidence="3" id="KW-1185">Reference proteome</keyword>
<protein>
    <submittedName>
        <fullName evidence="2">Uncharacterized protein</fullName>
    </submittedName>
</protein>
<feature type="compositionally biased region" description="Basic and acidic residues" evidence="1">
    <location>
        <begin position="51"/>
        <end position="61"/>
    </location>
</feature>
<feature type="compositionally biased region" description="Polar residues" evidence="1">
    <location>
        <begin position="36"/>
        <end position="50"/>
    </location>
</feature>
<evidence type="ECO:0000256" key="1">
    <source>
        <dbReference type="SAM" id="MobiDB-lite"/>
    </source>
</evidence>
<gene>
    <name evidence="2" type="ORF">Taro_035588</name>
</gene>
<proteinExistence type="predicted"/>
<reference evidence="2" key="1">
    <citation type="submission" date="2017-07" db="EMBL/GenBank/DDBJ databases">
        <title>Taro Niue Genome Assembly and Annotation.</title>
        <authorList>
            <person name="Atibalentja N."/>
            <person name="Keating K."/>
            <person name="Fields C.J."/>
        </authorList>
    </citation>
    <scope>NUCLEOTIDE SEQUENCE</scope>
    <source>
        <strain evidence="2">Niue_2</strain>
        <tissue evidence="2">Leaf</tissue>
    </source>
</reference>
<sequence length="71" mass="8213">MLTAVFVDEHAEGFRLEKVRLDRNEHGVDLWHSWHNPHQSTSPPEFNSTGEIHRGGERESLTDSPLKFIYA</sequence>
<comment type="caution">
    <text evidence="2">The sequence shown here is derived from an EMBL/GenBank/DDBJ whole genome shotgun (WGS) entry which is preliminary data.</text>
</comment>
<dbReference type="Proteomes" id="UP000652761">
    <property type="component" value="Unassembled WGS sequence"/>
</dbReference>
<evidence type="ECO:0000313" key="2">
    <source>
        <dbReference type="EMBL" id="MQM02817.1"/>
    </source>
</evidence>